<comment type="subcellular location">
    <subcellularLocation>
        <location evidence="2">Endoplasmic reticulum</location>
    </subcellularLocation>
    <subcellularLocation>
        <location evidence="3">Membrane</location>
    </subcellularLocation>
    <subcellularLocation>
        <location evidence="1">Mitochondrion</location>
    </subcellularLocation>
</comment>
<dbReference type="SUPFAM" id="SSF53474">
    <property type="entry name" value="alpha/beta-Hydrolases"/>
    <property type="match status" value="1"/>
</dbReference>
<dbReference type="RefSeq" id="XP_016639956.1">
    <property type="nucleotide sequence ID" value="XM_016790653.1"/>
</dbReference>
<keyword evidence="5" id="KW-0496">Mitochondrion</keyword>
<dbReference type="InterPro" id="IPR029058">
    <property type="entry name" value="AB_hydrolase_fold"/>
</dbReference>
<dbReference type="SUPFAM" id="SSF52540">
    <property type="entry name" value="P-loop containing nucleoside triphosphate hydrolases"/>
    <property type="match status" value="1"/>
</dbReference>
<dbReference type="OMA" id="LLITEMP"/>
<dbReference type="Gene3D" id="3.40.50.1820">
    <property type="entry name" value="alpha/beta hydrolase"/>
    <property type="match status" value="1"/>
</dbReference>
<evidence type="ECO:0000256" key="3">
    <source>
        <dbReference type="ARBA" id="ARBA00004370"/>
    </source>
</evidence>
<accession>A0A084FYJ5</accession>
<organism evidence="7 8">
    <name type="scientific">Pseudallescheria apiosperma</name>
    <name type="common">Scedosporium apiospermum</name>
    <dbReference type="NCBI Taxonomy" id="563466"/>
    <lineage>
        <taxon>Eukaryota</taxon>
        <taxon>Fungi</taxon>
        <taxon>Dikarya</taxon>
        <taxon>Ascomycota</taxon>
        <taxon>Pezizomycotina</taxon>
        <taxon>Sordariomycetes</taxon>
        <taxon>Hypocreomycetidae</taxon>
        <taxon>Microascales</taxon>
        <taxon>Microascaceae</taxon>
        <taxon>Scedosporium</taxon>
    </lineage>
</organism>
<evidence type="ECO:0000256" key="2">
    <source>
        <dbReference type="ARBA" id="ARBA00004240"/>
    </source>
</evidence>
<dbReference type="PRINTS" id="PR00364">
    <property type="entry name" value="DISEASERSIST"/>
</dbReference>
<dbReference type="HOGENOM" id="CLU_449158_0_0_1"/>
<evidence type="ECO:0000313" key="8">
    <source>
        <dbReference type="Proteomes" id="UP000028545"/>
    </source>
</evidence>
<name>A0A084FYJ5_PSEDA</name>
<dbReference type="OrthoDB" id="5243728at2759"/>
<keyword evidence="8" id="KW-1185">Reference proteome</keyword>
<protein>
    <recommendedName>
        <fullName evidence="9">NB-ARC domain-containing protein</fullName>
    </recommendedName>
</protein>
<dbReference type="GeneID" id="27728278"/>
<evidence type="ECO:0000256" key="5">
    <source>
        <dbReference type="ARBA" id="ARBA00023128"/>
    </source>
</evidence>
<keyword evidence="4" id="KW-0256">Endoplasmic reticulum</keyword>
<dbReference type="InterPro" id="IPR027417">
    <property type="entry name" value="P-loop_NTPase"/>
</dbReference>
<dbReference type="GO" id="GO:0005739">
    <property type="term" value="C:mitochondrion"/>
    <property type="evidence" value="ECO:0007669"/>
    <property type="project" value="UniProtKB-SubCell"/>
</dbReference>
<evidence type="ECO:0008006" key="9">
    <source>
        <dbReference type="Google" id="ProtNLM"/>
    </source>
</evidence>
<dbReference type="VEuPathDB" id="FungiDB:SAPIO_CDS9206"/>
<dbReference type="KEGG" id="sapo:SAPIO_CDS9206"/>
<dbReference type="PANTHER" id="PTHR48182:SF2">
    <property type="entry name" value="PROTEIN SERAC1"/>
    <property type="match status" value="1"/>
</dbReference>
<reference evidence="7 8" key="1">
    <citation type="journal article" date="2014" name="Genome Announc.">
        <title>Draft genome sequence of the pathogenic fungus Scedosporium apiospermum.</title>
        <authorList>
            <person name="Vandeputte P."/>
            <person name="Ghamrawi S."/>
            <person name="Rechenmann M."/>
            <person name="Iltis A."/>
            <person name="Giraud S."/>
            <person name="Fleury M."/>
            <person name="Thornton C."/>
            <person name="Delhaes L."/>
            <person name="Meyer W."/>
            <person name="Papon N."/>
            <person name="Bouchara J.P."/>
        </authorList>
    </citation>
    <scope>NUCLEOTIDE SEQUENCE [LARGE SCALE GENOMIC DNA]</scope>
    <source>
        <strain evidence="7 8">IHEM 14462</strain>
    </source>
</reference>
<evidence type="ECO:0000256" key="4">
    <source>
        <dbReference type="ARBA" id="ARBA00022824"/>
    </source>
</evidence>
<dbReference type="GO" id="GO:0005783">
    <property type="term" value="C:endoplasmic reticulum"/>
    <property type="evidence" value="ECO:0007669"/>
    <property type="project" value="UniProtKB-SubCell"/>
</dbReference>
<keyword evidence="6" id="KW-0472">Membrane</keyword>
<dbReference type="Gene3D" id="3.40.50.300">
    <property type="entry name" value="P-loop containing nucleotide triphosphate hydrolases"/>
    <property type="match status" value="1"/>
</dbReference>
<evidence type="ECO:0000313" key="7">
    <source>
        <dbReference type="EMBL" id="KEZ40157.1"/>
    </source>
</evidence>
<dbReference type="InterPro" id="IPR052374">
    <property type="entry name" value="SERAC1"/>
</dbReference>
<dbReference type="GO" id="GO:0016020">
    <property type="term" value="C:membrane"/>
    <property type="evidence" value="ECO:0007669"/>
    <property type="project" value="UniProtKB-SubCell"/>
</dbReference>
<dbReference type="Proteomes" id="UP000028545">
    <property type="component" value="Unassembled WGS sequence"/>
</dbReference>
<evidence type="ECO:0000256" key="6">
    <source>
        <dbReference type="ARBA" id="ARBA00023136"/>
    </source>
</evidence>
<sequence length="608" mass="68796">MRDDSRIFIYEYDSAAAFGKDRSTFVDKAKMLLEELAIQRKEADTRPLILLGHSLGGLLIKQALFLAYCRRSVRADGTPGKEEGWKSILTSLSGLVFFATPHSGGRRSLVSLGRITSKLATILGIKKGDDLFDVLDEDGIFSSIMQEVWQPYMVECKILSFWGTFDQVVSRNSAQLGLPSYHEKVVFLRADHRRVCKFGSSTDDRNNFNLVRSNIEELYERACIRATLEEQSRRESLQPRDNIFKESFHRDLHLGKANFFQISVGREACLKEMHEVLRSGRGIQTSRKTLTLHGMGGVGKTHVAIQYAREHQNSFTSVFFLDGSSEDSLVQSFANVHRCIGERRLVENPLSPHVSHAELNPRDLALEALEWFSLAGNTEWLLIYDNVDLGPEDPGGYRLVDYVPSKDTGSIIVTSRLSTPPIAGHTLRLTLLAPAESSQLLFKTMSRPPNNPDTQEGGKETEKLLRELDGLPLAITQTGNLLKNLNMDISKYNALYEESKQTMIDLLKPKILLPCEEDTKSSVGTTWLTSLRILRSRGASNYHNQGGQYQLADKLLHLLVYFDPYDIRYEFIEKAQLSDHVPAWFHRIIRSEAEFLTIMQILMHLSLI</sequence>
<gene>
    <name evidence="7" type="ORF">SAPIO_CDS9206</name>
</gene>
<evidence type="ECO:0000256" key="1">
    <source>
        <dbReference type="ARBA" id="ARBA00004173"/>
    </source>
</evidence>
<dbReference type="PANTHER" id="PTHR48182">
    <property type="entry name" value="PROTEIN SERAC1"/>
    <property type="match status" value="1"/>
</dbReference>
<comment type="caution">
    <text evidence="7">The sequence shown here is derived from an EMBL/GenBank/DDBJ whole genome shotgun (WGS) entry which is preliminary data.</text>
</comment>
<proteinExistence type="predicted"/>
<dbReference type="AlphaFoldDB" id="A0A084FYJ5"/>
<dbReference type="EMBL" id="JOWA01000132">
    <property type="protein sequence ID" value="KEZ40157.1"/>
    <property type="molecule type" value="Genomic_DNA"/>
</dbReference>